<protein>
    <submittedName>
        <fullName evidence="1">Uncharacterized protein</fullName>
    </submittedName>
</protein>
<name>A0A9D4A9K3_9ROSI</name>
<evidence type="ECO:0000313" key="1">
    <source>
        <dbReference type="EMBL" id="KAH1097147.1"/>
    </source>
</evidence>
<organism evidence="1 2">
    <name type="scientific">Gossypium stocksii</name>
    <dbReference type="NCBI Taxonomy" id="47602"/>
    <lineage>
        <taxon>Eukaryota</taxon>
        <taxon>Viridiplantae</taxon>
        <taxon>Streptophyta</taxon>
        <taxon>Embryophyta</taxon>
        <taxon>Tracheophyta</taxon>
        <taxon>Spermatophyta</taxon>
        <taxon>Magnoliopsida</taxon>
        <taxon>eudicotyledons</taxon>
        <taxon>Gunneridae</taxon>
        <taxon>Pentapetalae</taxon>
        <taxon>rosids</taxon>
        <taxon>malvids</taxon>
        <taxon>Malvales</taxon>
        <taxon>Malvaceae</taxon>
        <taxon>Malvoideae</taxon>
        <taxon>Gossypium</taxon>
    </lineage>
</organism>
<dbReference type="EMBL" id="JAIQCV010000005">
    <property type="protein sequence ID" value="KAH1097147.1"/>
    <property type="molecule type" value="Genomic_DNA"/>
</dbReference>
<dbReference type="AlphaFoldDB" id="A0A9D4A9K3"/>
<reference evidence="1 2" key="1">
    <citation type="journal article" date="2021" name="Plant Biotechnol. J.">
        <title>Multi-omics assisted identification of the key and species-specific regulatory components of drought-tolerant mechanisms in Gossypium stocksii.</title>
        <authorList>
            <person name="Yu D."/>
            <person name="Ke L."/>
            <person name="Zhang D."/>
            <person name="Wu Y."/>
            <person name="Sun Y."/>
            <person name="Mei J."/>
            <person name="Sun J."/>
            <person name="Sun Y."/>
        </authorList>
    </citation>
    <scope>NUCLEOTIDE SEQUENCE [LARGE SCALE GENOMIC DNA]</scope>
    <source>
        <strain evidence="2">cv. E1</strain>
        <tissue evidence="1">Leaf</tissue>
    </source>
</reference>
<gene>
    <name evidence="1" type="ORF">J1N35_014068</name>
</gene>
<keyword evidence="2" id="KW-1185">Reference proteome</keyword>
<dbReference type="Proteomes" id="UP000828251">
    <property type="component" value="Unassembled WGS sequence"/>
</dbReference>
<accession>A0A9D4A9K3</accession>
<evidence type="ECO:0000313" key="2">
    <source>
        <dbReference type="Proteomes" id="UP000828251"/>
    </source>
</evidence>
<proteinExistence type="predicted"/>
<sequence>MARTGGSDCIAQDIPLQHHEAQFVVLLQELALSLQVMLAEAGLVCLGLTEGINKAEIKKRETQNIHLSTMGHYNKLTSYMRT</sequence>
<comment type="caution">
    <text evidence="1">The sequence shown here is derived from an EMBL/GenBank/DDBJ whole genome shotgun (WGS) entry which is preliminary data.</text>
</comment>